<evidence type="ECO:0000313" key="1">
    <source>
        <dbReference type="EMBL" id="KAF8432960.1"/>
    </source>
</evidence>
<accession>A0AAD4GAY1</accession>
<dbReference type="Proteomes" id="UP001194468">
    <property type="component" value="Unassembled WGS sequence"/>
</dbReference>
<dbReference type="AlphaFoldDB" id="A0AAD4GAY1"/>
<dbReference type="EMBL" id="WHUW01000037">
    <property type="protein sequence ID" value="KAF8432960.1"/>
    <property type="molecule type" value="Genomic_DNA"/>
</dbReference>
<comment type="caution">
    <text evidence="1">The sequence shown here is derived from an EMBL/GenBank/DDBJ whole genome shotgun (WGS) entry which is preliminary data.</text>
</comment>
<evidence type="ECO:0000313" key="2">
    <source>
        <dbReference type="Proteomes" id="UP001194468"/>
    </source>
</evidence>
<reference evidence="1" key="2">
    <citation type="journal article" date="2020" name="Nat. Commun.">
        <title>Large-scale genome sequencing of mycorrhizal fungi provides insights into the early evolution of symbiotic traits.</title>
        <authorList>
            <person name="Miyauchi S."/>
            <person name="Kiss E."/>
            <person name="Kuo A."/>
            <person name="Drula E."/>
            <person name="Kohler A."/>
            <person name="Sanchez-Garcia M."/>
            <person name="Morin E."/>
            <person name="Andreopoulos B."/>
            <person name="Barry K.W."/>
            <person name="Bonito G."/>
            <person name="Buee M."/>
            <person name="Carver A."/>
            <person name="Chen C."/>
            <person name="Cichocki N."/>
            <person name="Clum A."/>
            <person name="Culley D."/>
            <person name="Crous P.W."/>
            <person name="Fauchery L."/>
            <person name="Girlanda M."/>
            <person name="Hayes R.D."/>
            <person name="Keri Z."/>
            <person name="LaButti K."/>
            <person name="Lipzen A."/>
            <person name="Lombard V."/>
            <person name="Magnuson J."/>
            <person name="Maillard F."/>
            <person name="Murat C."/>
            <person name="Nolan M."/>
            <person name="Ohm R.A."/>
            <person name="Pangilinan J."/>
            <person name="Pereira M.F."/>
            <person name="Perotto S."/>
            <person name="Peter M."/>
            <person name="Pfister S."/>
            <person name="Riley R."/>
            <person name="Sitrit Y."/>
            <person name="Stielow J.B."/>
            <person name="Szollosi G."/>
            <person name="Zifcakova L."/>
            <person name="Stursova M."/>
            <person name="Spatafora J.W."/>
            <person name="Tedersoo L."/>
            <person name="Vaario L.M."/>
            <person name="Yamada A."/>
            <person name="Yan M."/>
            <person name="Wang P."/>
            <person name="Xu J."/>
            <person name="Bruns T."/>
            <person name="Baldrian P."/>
            <person name="Vilgalys R."/>
            <person name="Dunand C."/>
            <person name="Henrissat B."/>
            <person name="Grigoriev I.V."/>
            <person name="Hibbett D."/>
            <person name="Nagy L.G."/>
            <person name="Martin F.M."/>
        </authorList>
    </citation>
    <scope>NUCLEOTIDE SEQUENCE</scope>
    <source>
        <strain evidence="1">BED1</strain>
    </source>
</reference>
<proteinExistence type="predicted"/>
<keyword evidence="2" id="KW-1185">Reference proteome</keyword>
<protein>
    <submittedName>
        <fullName evidence="1">Uncharacterized protein</fullName>
    </submittedName>
</protein>
<gene>
    <name evidence="1" type="ORF">L210DRAFT_3412838</name>
</gene>
<organism evidence="1 2">
    <name type="scientific">Boletus edulis BED1</name>
    <dbReference type="NCBI Taxonomy" id="1328754"/>
    <lineage>
        <taxon>Eukaryota</taxon>
        <taxon>Fungi</taxon>
        <taxon>Dikarya</taxon>
        <taxon>Basidiomycota</taxon>
        <taxon>Agaricomycotina</taxon>
        <taxon>Agaricomycetes</taxon>
        <taxon>Agaricomycetidae</taxon>
        <taxon>Boletales</taxon>
        <taxon>Boletineae</taxon>
        <taxon>Boletaceae</taxon>
        <taxon>Boletoideae</taxon>
        <taxon>Boletus</taxon>
    </lineage>
</organism>
<reference evidence="1" key="1">
    <citation type="submission" date="2019-10" db="EMBL/GenBank/DDBJ databases">
        <authorList>
            <consortium name="DOE Joint Genome Institute"/>
            <person name="Kuo A."/>
            <person name="Miyauchi S."/>
            <person name="Kiss E."/>
            <person name="Drula E."/>
            <person name="Kohler A."/>
            <person name="Sanchez-Garcia M."/>
            <person name="Andreopoulos B."/>
            <person name="Barry K.W."/>
            <person name="Bonito G."/>
            <person name="Buee M."/>
            <person name="Carver A."/>
            <person name="Chen C."/>
            <person name="Cichocki N."/>
            <person name="Clum A."/>
            <person name="Culley D."/>
            <person name="Crous P.W."/>
            <person name="Fauchery L."/>
            <person name="Girlanda M."/>
            <person name="Hayes R."/>
            <person name="Keri Z."/>
            <person name="LaButti K."/>
            <person name="Lipzen A."/>
            <person name="Lombard V."/>
            <person name="Magnuson J."/>
            <person name="Maillard F."/>
            <person name="Morin E."/>
            <person name="Murat C."/>
            <person name="Nolan M."/>
            <person name="Ohm R."/>
            <person name="Pangilinan J."/>
            <person name="Pereira M."/>
            <person name="Perotto S."/>
            <person name="Peter M."/>
            <person name="Riley R."/>
            <person name="Sitrit Y."/>
            <person name="Stielow B."/>
            <person name="Szollosi G."/>
            <person name="Zifcakova L."/>
            <person name="Stursova M."/>
            <person name="Spatafora J.W."/>
            <person name="Tedersoo L."/>
            <person name="Vaario L.-M."/>
            <person name="Yamada A."/>
            <person name="Yan M."/>
            <person name="Wang P."/>
            <person name="Xu J."/>
            <person name="Bruns T."/>
            <person name="Baldrian P."/>
            <person name="Vilgalys R."/>
            <person name="Henrissat B."/>
            <person name="Grigoriev I.V."/>
            <person name="Hibbett D."/>
            <person name="Nagy L.G."/>
            <person name="Martin F.M."/>
        </authorList>
    </citation>
    <scope>NUCLEOTIDE SEQUENCE</scope>
    <source>
        <strain evidence="1">BED1</strain>
    </source>
</reference>
<sequence length="211" mass="23176">MSHYLNPLHAPVPSEFHSQYTALCHANPPLEPPFPTSLPPSFKRAPQTPKCLPSSPRSGSHVPIIFELIGAPSRGLGIPMRELVVRSGGALERMIVDASESVGYLMSGPRGIRTVSLRIMWPGYEHLDWSHTLELFPSDGPVTRGELAVQISFAFSEYVSQMSARTPSAGAANWRLGSRSTGGIAFDRMVLIALWNSCDDNWMAEIYVDSR</sequence>
<name>A0AAD4GAY1_BOLED</name>